<evidence type="ECO:0000256" key="1">
    <source>
        <dbReference type="SAM" id="MobiDB-lite"/>
    </source>
</evidence>
<dbReference type="Proteomes" id="UP001469553">
    <property type="component" value="Unassembled WGS sequence"/>
</dbReference>
<feature type="compositionally biased region" description="Polar residues" evidence="1">
    <location>
        <begin position="47"/>
        <end position="61"/>
    </location>
</feature>
<evidence type="ECO:0000313" key="3">
    <source>
        <dbReference type="Proteomes" id="UP001469553"/>
    </source>
</evidence>
<name>A0ABV0XAY0_9TELE</name>
<evidence type="ECO:0000313" key="2">
    <source>
        <dbReference type="EMBL" id="MEQ2278729.1"/>
    </source>
</evidence>
<gene>
    <name evidence="2" type="ORF">AMECASPLE_001990</name>
</gene>
<reference evidence="2 3" key="1">
    <citation type="submission" date="2021-06" db="EMBL/GenBank/DDBJ databases">
        <authorList>
            <person name="Palmer J.M."/>
        </authorList>
    </citation>
    <scope>NUCLEOTIDE SEQUENCE [LARGE SCALE GENOMIC DNA]</scope>
    <source>
        <strain evidence="2 3">AS_MEX2019</strain>
        <tissue evidence="2">Muscle</tissue>
    </source>
</reference>
<organism evidence="2 3">
    <name type="scientific">Ameca splendens</name>
    <dbReference type="NCBI Taxonomy" id="208324"/>
    <lineage>
        <taxon>Eukaryota</taxon>
        <taxon>Metazoa</taxon>
        <taxon>Chordata</taxon>
        <taxon>Craniata</taxon>
        <taxon>Vertebrata</taxon>
        <taxon>Euteleostomi</taxon>
        <taxon>Actinopterygii</taxon>
        <taxon>Neopterygii</taxon>
        <taxon>Teleostei</taxon>
        <taxon>Neoteleostei</taxon>
        <taxon>Acanthomorphata</taxon>
        <taxon>Ovalentaria</taxon>
        <taxon>Atherinomorphae</taxon>
        <taxon>Cyprinodontiformes</taxon>
        <taxon>Goodeidae</taxon>
        <taxon>Ameca</taxon>
    </lineage>
</organism>
<accession>A0ABV0XAY0</accession>
<feature type="region of interest" description="Disordered" evidence="1">
    <location>
        <begin position="24"/>
        <end position="86"/>
    </location>
</feature>
<keyword evidence="3" id="KW-1185">Reference proteome</keyword>
<sequence length="107" mass="11434">MNLGFGQETKSKCTAAKFISAGCSSEKEEIASSAGPRSASSSFPLEKSSTSEIPPETLNQSEGDESPVDSQEEKMELSKPQTGEVKQLILPELVNPVLSELADSPMW</sequence>
<protein>
    <submittedName>
        <fullName evidence="2">Uncharacterized protein</fullName>
    </submittedName>
</protein>
<feature type="compositionally biased region" description="Low complexity" evidence="1">
    <location>
        <begin position="31"/>
        <end position="42"/>
    </location>
</feature>
<proteinExistence type="predicted"/>
<dbReference type="EMBL" id="JAHRIP010000070">
    <property type="protein sequence ID" value="MEQ2278729.1"/>
    <property type="molecule type" value="Genomic_DNA"/>
</dbReference>
<comment type="caution">
    <text evidence="2">The sequence shown here is derived from an EMBL/GenBank/DDBJ whole genome shotgun (WGS) entry which is preliminary data.</text>
</comment>